<protein>
    <submittedName>
        <fullName evidence="4">Phosphoribulokinase</fullName>
    </submittedName>
</protein>
<proteinExistence type="predicted"/>
<reference evidence="4" key="1">
    <citation type="submission" date="2016-06" db="UniProtKB">
        <authorList>
            <consortium name="WormBaseParasite"/>
        </authorList>
    </citation>
    <scope>IDENTIFICATION</scope>
</reference>
<evidence type="ECO:0000313" key="2">
    <source>
        <dbReference type="EMBL" id="VDM03592.1"/>
    </source>
</evidence>
<name>A0A183TL58_SCHSO</name>
<accession>A0A183TL58</accession>
<feature type="region of interest" description="Disordered" evidence="1">
    <location>
        <begin position="43"/>
        <end position="65"/>
    </location>
</feature>
<evidence type="ECO:0000313" key="4">
    <source>
        <dbReference type="WBParaSite" id="SSLN_0001785901-mRNA-1"/>
    </source>
</evidence>
<keyword evidence="3" id="KW-1185">Reference proteome</keyword>
<dbReference type="Proteomes" id="UP000275846">
    <property type="component" value="Unassembled WGS sequence"/>
</dbReference>
<sequence>MHAHPSYQDDTQIVERYLKIPLEEGYALPEVFNNDQQVEKLVEVPSEGESATELVDTAEDSRVLL</sequence>
<dbReference type="WBParaSite" id="SSLN_0001785901-mRNA-1">
    <property type="protein sequence ID" value="SSLN_0001785901-mRNA-1"/>
    <property type="gene ID" value="SSLN_0001785901"/>
</dbReference>
<dbReference type="AlphaFoldDB" id="A0A183TL58"/>
<reference evidence="2 3" key="2">
    <citation type="submission" date="2018-11" db="EMBL/GenBank/DDBJ databases">
        <authorList>
            <consortium name="Pathogen Informatics"/>
        </authorList>
    </citation>
    <scope>NUCLEOTIDE SEQUENCE [LARGE SCALE GENOMIC DNA]</scope>
    <source>
        <strain evidence="2 3">NST_G2</strain>
    </source>
</reference>
<dbReference type="EMBL" id="UYSU01042137">
    <property type="protein sequence ID" value="VDM03592.1"/>
    <property type="molecule type" value="Genomic_DNA"/>
</dbReference>
<gene>
    <name evidence="2" type="ORF">SSLN_LOCUS17206</name>
</gene>
<evidence type="ECO:0000256" key="1">
    <source>
        <dbReference type="SAM" id="MobiDB-lite"/>
    </source>
</evidence>
<organism evidence="4">
    <name type="scientific">Schistocephalus solidus</name>
    <name type="common">Tapeworm</name>
    <dbReference type="NCBI Taxonomy" id="70667"/>
    <lineage>
        <taxon>Eukaryota</taxon>
        <taxon>Metazoa</taxon>
        <taxon>Spiralia</taxon>
        <taxon>Lophotrochozoa</taxon>
        <taxon>Platyhelminthes</taxon>
        <taxon>Cestoda</taxon>
        <taxon>Eucestoda</taxon>
        <taxon>Diphyllobothriidea</taxon>
        <taxon>Diphyllobothriidae</taxon>
        <taxon>Schistocephalus</taxon>
    </lineage>
</organism>
<evidence type="ECO:0000313" key="3">
    <source>
        <dbReference type="Proteomes" id="UP000275846"/>
    </source>
</evidence>